<protein>
    <submittedName>
        <fullName evidence="1">Uncharacterized protein</fullName>
    </submittedName>
</protein>
<reference evidence="1 2" key="1">
    <citation type="submission" date="2017-07" db="EMBL/GenBank/DDBJ databases">
        <title>Draft genome sequence of Enterobacter cloacae ST128, a clinical strain coproducing KPC-2 and NDM-1 carbapenemases.</title>
        <authorList>
            <person name="Li X."/>
        </authorList>
    </citation>
    <scope>NUCLEOTIDE SEQUENCE [LARGE SCALE GENOMIC DNA]</scope>
    <source>
        <strain evidence="1 2">HBY</strain>
    </source>
</reference>
<sequence length="60" mass="7076">MREMLKKSPDVEIGAKHLDYGMMFSGQCENRYHYKGESCRFNGEIMEKMAMTRYSDVFTP</sequence>
<evidence type="ECO:0000313" key="2">
    <source>
        <dbReference type="Proteomes" id="UP000231328"/>
    </source>
</evidence>
<name>A0AAP8GJA7_9ENTR</name>
<organism evidence="1 2">
    <name type="scientific">Enterobacter hormaechei</name>
    <dbReference type="NCBI Taxonomy" id="158836"/>
    <lineage>
        <taxon>Bacteria</taxon>
        <taxon>Pseudomonadati</taxon>
        <taxon>Pseudomonadota</taxon>
        <taxon>Gammaproteobacteria</taxon>
        <taxon>Enterobacterales</taxon>
        <taxon>Enterobacteriaceae</taxon>
        <taxon>Enterobacter</taxon>
        <taxon>Enterobacter cloacae complex</taxon>
    </lineage>
</organism>
<dbReference type="Proteomes" id="UP000231328">
    <property type="component" value="Unassembled WGS sequence"/>
</dbReference>
<dbReference type="AlphaFoldDB" id="A0AAP8GJA7"/>
<dbReference type="EMBL" id="NMVR01000042">
    <property type="protein sequence ID" value="PJG37628.1"/>
    <property type="molecule type" value="Genomic_DNA"/>
</dbReference>
<evidence type="ECO:0000313" key="1">
    <source>
        <dbReference type="EMBL" id="PJG37628.1"/>
    </source>
</evidence>
<accession>A0AAP8GJA7</accession>
<comment type="caution">
    <text evidence="1">The sequence shown here is derived from an EMBL/GenBank/DDBJ whole genome shotgun (WGS) entry which is preliminary data.</text>
</comment>
<proteinExistence type="predicted"/>
<gene>
    <name evidence="1" type="ORF">CGZ54_21020</name>
</gene>